<dbReference type="OrthoDB" id="3255666at2"/>
<organism evidence="2 3">
    <name type="scientific">Mycobacterium simiae</name>
    <name type="common">Mycobacterium habana</name>
    <dbReference type="NCBI Taxonomy" id="1784"/>
    <lineage>
        <taxon>Bacteria</taxon>
        <taxon>Bacillati</taxon>
        <taxon>Actinomycetota</taxon>
        <taxon>Actinomycetes</taxon>
        <taxon>Mycobacteriales</taxon>
        <taxon>Mycobacteriaceae</taxon>
        <taxon>Mycobacterium</taxon>
        <taxon>Mycobacterium simiae complex</taxon>
    </lineage>
</organism>
<name>A0A5B1AWH7_MYCSI</name>
<dbReference type="AlphaFoldDB" id="A0A5B1AWH7"/>
<comment type="caution">
    <text evidence="2">The sequence shown here is derived from an EMBL/GenBank/DDBJ whole genome shotgun (WGS) entry which is preliminary data.</text>
</comment>
<proteinExistence type="predicted"/>
<reference evidence="2 3" key="1">
    <citation type="submission" date="2019-09" db="EMBL/GenBank/DDBJ databases">
        <title>Report of infection by Mycobacterium simiae a patient suffering from pulmonary tuberculosis.</title>
        <authorList>
            <person name="Mohanty P.S."/>
            <person name="Bansal A.K."/>
            <person name="Singh H."/>
            <person name="Sharma S."/>
            <person name="Patil S.A."/>
            <person name="Upadhaya P."/>
            <person name="Singh P.K."/>
            <person name="Kumar D."/>
            <person name="Kumar S."/>
            <person name="Singh R.K."/>
            <person name="Chaudhary B."/>
        </authorList>
    </citation>
    <scope>NUCLEOTIDE SEQUENCE [LARGE SCALE GENOMIC DNA]</scope>
    <source>
        <strain evidence="2 3">JAL-560-SIM</strain>
    </source>
</reference>
<keyword evidence="3" id="KW-1185">Reference proteome</keyword>
<dbReference type="PANTHER" id="PTHR33498:SF1">
    <property type="entry name" value="TRANSPOSASE FOR INSERTION SEQUENCE ELEMENT IS1557"/>
    <property type="match status" value="1"/>
</dbReference>
<dbReference type="InterPro" id="IPR002560">
    <property type="entry name" value="Transposase_DDE"/>
</dbReference>
<sequence length="83" mass="9520">MVVTKPVSDWLAKRDPAWREAITHVGIDMSVTYAKAVRDALPHAQLIADRFHLVKQANQMVEAVRRRTSWDSRGRRGRKANPE</sequence>
<dbReference type="PANTHER" id="PTHR33498">
    <property type="entry name" value="TRANSPOSASE FOR INSERTION SEQUENCE ELEMENT IS1557"/>
    <property type="match status" value="1"/>
</dbReference>
<gene>
    <name evidence="2" type="ORF">F0Q45_26835</name>
</gene>
<dbReference type="EMBL" id="VTZN01000548">
    <property type="protein sequence ID" value="KAA1239364.1"/>
    <property type="molecule type" value="Genomic_DNA"/>
</dbReference>
<accession>A0A5B1AWH7</accession>
<protein>
    <submittedName>
        <fullName evidence="2">Transposase</fullName>
    </submittedName>
</protein>
<evidence type="ECO:0000313" key="3">
    <source>
        <dbReference type="Proteomes" id="UP000324701"/>
    </source>
</evidence>
<evidence type="ECO:0000259" key="1">
    <source>
        <dbReference type="Pfam" id="PF01610"/>
    </source>
</evidence>
<feature type="domain" description="Transposase IS204/IS1001/IS1096/IS1165 DDE" evidence="1">
    <location>
        <begin position="7"/>
        <end position="76"/>
    </location>
</feature>
<dbReference type="InterPro" id="IPR047951">
    <property type="entry name" value="Transpos_ISL3"/>
</dbReference>
<dbReference type="Pfam" id="PF01610">
    <property type="entry name" value="DDE_Tnp_ISL3"/>
    <property type="match status" value="1"/>
</dbReference>
<dbReference type="Proteomes" id="UP000324701">
    <property type="component" value="Unassembled WGS sequence"/>
</dbReference>
<evidence type="ECO:0000313" key="2">
    <source>
        <dbReference type="EMBL" id="KAA1239364.1"/>
    </source>
</evidence>